<dbReference type="Gene3D" id="3.30.420.10">
    <property type="entry name" value="Ribonuclease H-like superfamily/Ribonuclease H"/>
    <property type="match status" value="1"/>
</dbReference>
<evidence type="ECO:0000259" key="2">
    <source>
        <dbReference type="PROSITE" id="PS50878"/>
    </source>
</evidence>
<dbReference type="InterPro" id="IPR000477">
    <property type="entry name" value="RT_dom"/>
</dbReference>
<dbReference type="PANTHER" id="PTHR46060:SF1">
    <property type="entry name" value="MARINER MOS1 TRANSPOSASE-LIKE PROTEIN"/>
    <property type="match status" value="1"/>
</dbReference>
<dbReference type="PANTHER" id="PTHR46060">
    <property type="entry name" value="MARINER MOS1 TRANSPOSASE-LIKE PROTEIN"/>
    <property type="match status" value="1"/>
</dbReference>
<dbReference type="AlphaFoldDB" id="A0A8X6JAY1"/>
<dbReference type="OrthoDB" id="6418286at2759"/>
<dbReference type="Proteomes" id="UP000887116">
    <property type="component" value="Unassembled WGS sequence"/>
</dbReference>
<keyword evidence="4" id="KW-1185">Reference proteome</keyword>
<reference evidence="3" key="1">
    <citation type="submission" date="2020-07" db="EMBL/GenBank/DDBJ databases">
        <title>Multicomponent nature underlies the extraordinary mechanical properties of spider dragline silk.</title>
        <authorList>
            <person name="Kono N."/>
            <person name="Nakamura H."/>
            <person name="Mori M."/>
            <person name="Yoshida Y."/>
            <person name="Ohtoshi R."/>
            <person name="Malay A.D."/>
            <person name="Moran D.A.P."/>
            <person name="Tomita M."/>
            <person name="Numata K."/>
            <person name="Arakawa K."/>
        </authorList>
    </citation>
    <scope>NUCLEOTIDE SEQUENCE</scope>
</reference>
<dbReference type="InterPro" id="IPR052709">
    <property type="entry name" value="Transposase-MT_Hybrid"/>
</dbReference>
<gene>
    <name evidence="3" type="primary">X975_20957</name>
    <name evidence="3" type="ORF">TNCT_430621</name>
</gene>
<feature type="domain" description="Reverse transcriptase" evidence="2">
    <location>
        <begin position="1"/>
        <end position="192"/>
    </location>
</feature>
<dbReference type="EMBL" id="BMAO01027565">
    <property type="protein sequence ID" value="GFR18113.1"/>
    <property type="molecule type" value="Genomic_DNA"/>
</dbReference>
<dbReference type="PROSITE" id="PS50878">
    <property type="entry name" value="RT_POL"/>
    <property type="match status" value="1"/>
</dbReference>
<comment type="caution">
    <text evidence="3">The sequence shown here is derived from an EMBL/GenBank/DDBJ whole genome shotgun (WGS) entry which is preliminary data.</text>
</comment>
<accession>A0A8X6JAY1</accession>
<dbReference type="InterPro" id="IPR036397">
    <property type="entry name" value="RNaseH_sf"/>
</dbReference>
<sequence>MVSHIQCGRQQVQDRPRAGRTHTATTDANVGKVDGMIRANRRITIDEVAEELGISHGRAQNIIHDILRYRKVSARWVPRQLTSTHQEQRMAVSLDHLVCYHEDGNDFLFRIVTRDETKRHVSLKVIHPCFVGGFQSCIRQSRVSYAAPQALGLPQLAVLNCLLFNILIDDLETATQNVPGVSFFFFADDVVI</sequence>
<feature type="region of interest" description="Disordered" evidence="1">
    <location>
        <begin position="1"/>
        <end position="28"/>
    </location>
</feature>
<name>A0A8X6JAY1_TRICU</name>
<evidence type="ECO:0000313" key="4">
    <source>
        <dbReference type="Proteomes" id="UP000887116"/>
    </source>
</evidence>
<proteinExistence type="predicted"/>
<organism evidence="3 4">
    <name type="scientific">Trichonephila clavata</name>
    <name type="common">Joro spider</name>
    <name type="synonym">Nephila clavata</name>
    <dbReference type="NCBI Taxonomy" id="2740835"/>
    <lineage>
        <taxon>Eukaryota</taxon>
        <taxon>Metazoa</taxon>
        <taxon>Ecdysozoa</taxon>
        <taxon>Arthropoda</taxon>
        <taxon>Chelicerata</taxon>
        <taxon>Arachnida</taxon>
        <taxon>Araneae</taxon>
        <taxon>Araneomorphae</taxon>
        <taxon>Entelegynae</taxon>
        <taxon>Araneoidea</taxon>
        <taxon>Nephilidae</taxon>
        <taxon>Trichonephila</taxon>
    </lineage>
</organism>
<evidence type="ECO:0000313" key="3">
    <source>
        <dbReference type="EMBL" id="GFR18113.1"/>
    </source>
</evidence>
<protein>
    <submittedName>
        <fullName evidence="3">Histone-lysine N-methyltransferase SETMAR</fullName>
    </submittedName>
</protein>
<dbReference type="GO" id="GO:0003676">
    <property type="term" value="F:nucleic acid binding"/>
    <property type="evidence" value="ECO:0007669"/>
    <property type="project" value="InterPro"/>
</dbReference>
<evidence type="ECO:0000256" key="1">
    <source>
        <dbReference type="SAM" id="MobiDB-lite"/>
    </source>
</evidence>